<dbReference type="InParanoid" id="K5W4N4"/>
<dbReference type="RefSeq" id="XP_007396610.1">
    <property type="nucleotide sequence ID" value="XM_007396548.1"/>
</dbReference>
<proteinExistence type="predicted"/>
<dbReference type="GeneID" id="18916830"/>
<protein>
    <submittedName>
        <fullName evidence="2">Uncharacterized protein</fullName>
    </submittedName>
</protein>
<evidence type="ECO:0000313" key="3">
    <source>
        <dbReference type="Proteomes" id="UP000008370"/>
    </source>
</evidence>
<dbReference type="HOGENOM" id="CLU_2321157_0_0_1"/>
<reference evidence="2 3" key="1">
    <citation type="journal article" date="2012" name="BMC Genomics">
        <title>Comparative genomics of the white-rot fungi, Phanerochaete carnosa and P. chrysosporium, to elucidate the genetic basis of the distinct wood types they colonize.</title>
        <authorList>
            <person name="Suzuki H."/>
            <person name="MacDonald J."/>
            <person name="Syed K."/>
            <person name="Salamov A."/>
            <person name="Hori C."/>
            <person name="Aerts A."/>
            <person name="Henrissat B."/>
            <person name="Wiebenga A."/>
            <person name="vanKuyk P.A."/>
            <person name="Barry K."/>
            <person name="Lindquist E."/>
            <person name="LaButti K."/>
            <person name="Lapidus A."/>
            <person name="Lucas S."/>
            <person name="Coutinho P."/>
            <person name="Gong Y."/>
            <person name="Samejima M."/>
            <person name="Mahadevan R."/>
            <person name="Abou-Zaid M."/>
            <person name="de Vries R.P."/>
            <person name="Igarashi K."/>
            <person name="Yadav J.S."/>
            <person name="Grigoriev I.V."/>
            <person name="Master E.R."/>
        </authorList>
    </citation>
    <scope>NUCLEOTIDE SEQUENCE [LARGE SCALE GENOMIC DNA]</scope>
    <source>
        <strain evidence="2 3">HHB-10118-sp</strain>
    </source>
</reference>
<accession>K5W4N4</accession>
<evidence type="ECO:0000256" key="1">
    <source>
        <dbReference type="SAM" id="MobiDB-lite"/>
    </source>
</evidence>
<dbReference type="KEGG" id="pco:PHACADRAFT_257386"/>
<keyword evidence="3" id="KW-1185">Reference proteome</keyword>
<feature type="region of interest" description="Disordered" evidence="1">
    <location>
        <begin position="1"/>
        <end position="20"/>
    </location>
</feature>
<dbReference type="Proteomes" id="UP000008370">
    <property type="component" value="Unassembled WGS sequence"/>
</dbReference>
<organism evidence="2 3">
    <name type="scientific">Phanerochaete carnosa (strain HHB-10118-sp)</name>
    <name type="common">White-rot fungus</name>
    <name type="synonym">Peniophora carnosa</name>
    <dbReference type="NCBI Taxonomy" id="650164"/>
    <lineage>
        <taxon>Eukaryota</taxon>
        <taxon>Fungi</taxon>
        <taxon>Dikarya</taxon>
        <taxon>Basidiomycota</taxon>
        <taxon>Agaricomycotina</taxon>
        <taxon>Agaricomycetes</taxon>
        <taxon>Polyporales</taxon>
        <taxon>Phanerochaetaceae</taxon>
        <taxon>Phanerochaete</taxon>
    </lineage>
</organism>
<name>K5W4N4_PHACS</name>
<dbReference type="AlphaFoldDB" id="K5W4N4"/>
<sequence length="99" mass="10014">MKLKASLLTPPVATRGAGSAELDTTAQRGCTAPVHSGVSVALVLFAGDIATCRSPCGLTTVDCPFNIEPDSDSVVCATVGALGRHVIGHERAEAAVGRL</sequence>
<evidence type="ECO:0000313" key="2">
    <source>
        <dbReference type="EMBL" id="EKM53899.1"/>
    </source>
</evidence>
<dbReference type="EMBL" id="JH930473">
    <property type="protein sequence ID" value="EKM53899.1"/>
    <property type="molecule type" value="Genomic_DNA"/>
</dbReference>
<gene>
    <name evidence="2" type="ORF">PHACADRAFT_257386</name>
</gene>